<reference evidence="1 2" key="1">
    <citation type="journal article" date="2023" name="Science">
        <title>Complex scaffold remodeling in plant triterpene biosynthesis.</title>
        <authorList>
            <person name="De La Pena R."/>
            <person name="Hodgson H."/>
            <person name="Liu J.C."/>
            <person name="Stephenson M.J."/>
            <person name="Martin A.C."/>
            <person name="Owen C."/>
            <person name="Harkess A."/>
            <person name="Leebens-Mack J."/>
            <person name="Jimenez L.E."/>
            <person name="Osbourn A."/>
            <person name="Sattely E.S."/>
        </authorList>
    </citation>
    <scope>NUCLEOTIDE SEQUENCE [LARGE SCALE GENOMIC DNA]</scope>
    <source>
        <strain evidence="2">cv. JPN11</strain>
        <tissue evidence="1">Leaf</tissue>
    </source>
</reference>
<dbReference type="Proteomes" id="UP001164539">
    <property type="component" value="Chromosome 13"/>
</dbReference>
<organism evidence="1 2">
    <name type="scientific">Melia azedarach</name>
    <name type="common">Chinaberry tree</name>
    <dbReference type="NCBI Taxonomy" id="155640"/>
    <lineage>
        <taxon>Eukaryota</taxon>
        <taxon>Viridiplantae</taxon>
        <taxon>Streptophyta</taxon>
        <taxon>Embryophyta</taxon>
        <taxon>Tracheophyta</taxon>
        <taxon>Spermatophyta</taxon>
        <taxon>Magnoliopsida</taxon>
        <taxon>eudicotyledons</taxon>
        <taxon>Gunneridae</taxon>
        <taxon>Pentapetalae</taxon>
        <taxon>rosids</taxon>
        <taxon>malvids</taxon>
        <taxon>Sapindales</taxon>
        <taxon>Meliaceae</taxon>
        <taxon>Melia</taxon>
    </lineage>
</organism>
<name>A0ACC1WUT3_MELAZ</name>
<evidence type="ECO:0000313" key="1">
    <source>
        <dbReference type="EMBL" id="KAJ4702744.1"/>
    </source>
</evidence>
<sequence length="555" mass="61954">MPQELPGFYFDVEKNRYFPIKGPIPGTSRSTSVSSSTVAHSRNSKPTQRTNSSRTEARTSKLLQVRELNGNVLSLTKGKCNFKEEFQKRLVSQPVVWKYQGTNKTADVALEQIQINVQTSEGQIATDVLLTGSINGSFSLFEVGKVGQHSDNAVKFIPDRVWPLIKENKIESCQGPDHIWKLKGASVLMPSSVSSIKLSEKHSCASDGGSNIQHALITSLGSETSGGSVSVLNLVDPFDLGPHFSIIRQNSMREVASFNCTIWTADCCTNSSQAVIGTNLGAAVVDLETGMSSWVCRSKSDVLAQQLNQSGNIVLCGFRNGAIVTVDVRERQRESSTRSGRRHRIPYSRLQRTDRLSDKQRFELRGNICPSQTIFMPSSISCLLNLRLYDQYFLASSMDGTVKLYDHRLTKRGAIQSYEGHVNSHTRLQLGVDQSERFVMSGGEDCNLRLWSIKSGELLFEDKFSNSVPSAVCWQRTRSIVVIEALIHGNKPERPGIGAETRFRGVDWNTRWAIPHELVLILLQKYWAIPHELVLILLQKYLTSILTYKTNVLDR</sequence>
<comment type="caution">
    <text evidence="1">The sequence shown here is derived from an EMBL/GenBank/DDBJ whole genome shotgun (WGS) entry which is preliminary data.</text>
</comment>
<proteinExistence type="predicted"/>
<accession>A0ACC1WUT3</accession>
<gene>
    <name evidence="1" type="ORF">OWV82_022747</name>
</gene>
<evidence type="ECO:0000313" key="2">
    <source>
        <dbReference type="Proteomes" id="UP001164539"/>
    </source>
</evidence>
<protein>
    <submittedName>
        <fullName evidence="1">DDB1- and CUL4-associated factor 4-like</fullName>
    </submittedName>
</protein>
<dbReference type="EMBL" id="CM051406">
    <property type="protein sequence ID" value="KAJ4702744.1"/>
    <property type="molecule type" value="Genomic_DNA"/>
</dbReference>
<keyword evidence="2" id="KW-1185">Reference proteome</keyword>